<dbReference type="InterPro" id="IPR015943">
    <property type="entry name" value="WD40/YVTN_repeat-like_dom_sf"/>
</dbReference>
<dbReference type="AlphaFoldDB" id="A0A9X0B9P8"/>
<dbReference type="GO" id="GO:0080008">
    <property type="term" value="C:Cul4-RING E3 ubiquitin ligase complex"/>
    <property type="evidence" value="ECO:0007669"/>
    <property type="project" value="TreeGrafter"/>
</dbReference>
<dbReference type="PANTHER" id="PTHR19847:SF7">
    <property type="entry name" value="DDB1- AND CUL4-ASSOCIATED FACTOR 11"/>
    <property type="match status" value="1"/>
</dbReference>
<dbReference type="InterPro" id="IPR051859">
    <property type="entry name" value="DCAF"/>
</dbReference>
<proteinExistence type="predicted"/>
<evidence type="ECO:0000313" key="3">
    <source>
        <dbReference type="EMBL" id="KAJ5396902.1"/>
    </source>
</evidence>
<feature type="region of interest" description="Disordered" evidence="2">
    <location>
        <begin position="191"/>
        <end position="211"/>
    </location>
</feature>
<reference evidence="3" key="2">
    <citation type="journal article" date="2023" name="IMA Fungus">
        <title>Comparative genomic study of the Penicillium genus elucidates a diverse pangenome and 15 lateral gene transfer events.</title>
        <authorList>
            <person name="Petersen C."/>
            <person name="Sorensen T."/>
            <person name="Nielsen M.R."/>
            <person name="Sondergaard T.E."/>
            <person name="Sorensen J.L."/>
            <person name="Fitzpatrick D.A."/>
            <person name="Frisvad J.C."/>
            <person name="Nielsen K.L."/>
        </authorList>
    </citation>
    <scope>NUCLEOTIDE SEQUENCE</scope>
    <source>
        <strain evidence="3">IBT 29677</strain>
    </source>
</reference>
<evidence type="ECO:0000313" key="4">
    <source>
        <dbReference type="Proteomes" id="UP001147747"/>
    </source>
</evidence>
<evidence type="ECO:0000256" key="1">
    <source>
        <dbReference type="PROSITE-ProRule" id="PRU00221"/>
    </source>
</evidence>
<feature type="repeat" description="WD" evidence="1">
    <location>
        <begin position="419"/>
        <end position="453"/>
    </location>
</feature>
<sequence length="714" mass="81325">MSSPGSDETRNEPGEAPMWHPAREWLEDDEGDEDEDDLDYTVPSTTMETEDDWEEDDAGDERMGLGISDGETRVLGLVISARTKRLIENTFITRKPPYHHRQYPIRTDTRRSRRECGSWGRRAPANFKLYIRDFASDLLPVPAAQLFELLASSGLQHILRSNGWSTNIVGDDGDDESDDEFDAPFTRRARPRRTGGAEHFPKVPSDKGTELMGGGQFGTNPYFVDRLKKRKGVFATNLMWRELGIDSYGLRRRAGQSLSQQLIPGSVADKIIHYDSRSYSGQFSDDGNFFFACAQDFKVRMYDTSNPYEWKYYKTVDYPFGQWTITDATLSPDNRFLVYSSIRSQAYLATTDPEDDSDPSVLDFSLPPGQRQRRSLGSSHFGIWSLRFSGDGREVVAGTSENSVVVYDIETKQPVLNLQYRHQDHVNAVCYGDTSSPHLLYSGSDDTTLRVWDRRSMADGREAGAFMGHTEGLTYVDSKGDGRYIISNGKDQTMKLWDLRKMMTTADFDRIDPSDYTTGFDYRFEPYPDEYYEPHKHDCSVVTFRGHRVLKTLIRCHFSPPGSTNSRYVYTGSEDGKVYVYNMDATLAGTIDVGSATMNSRPREPDVFASAYEMSGEMLWRTCVRDASWHPNAPVLAATSWNGWGLSSGTCTVHSWNNGAKDDEGDPPIGKSYDDKLRYVPEFNHYREHAPPPRRRPLRSRPVRRRFIDEDETW</sequence>
<dbReference type="RefSeq" id="XP_056488954.1">
    <property type="nucleotide sequence ID" value="XM_056629652.1"/>
</dbReference>
<name>A0A9X0B9P8_9EURO</name>
<feature type="region of interest" description="Disordered" evidence="2">
    <location>
        <begin position="1"/>
        <end position="66"/>
    </location>
</feature>
<dbReference type="EMBL" id="JAPZBU010000006">
    <property type="protein sequence ID" value="KAJ5396902.1"/>
    <property type="molecule type" value="Genomic_DNA"/>
</dbReference>
<dbReference type="Gene3D" id="2.130.10.10">
    <property type="entry name" value="YVTN repeat-like/Quinoprotein amine dehydrogenase"/>
    <property type="match status" value="2"/>
</dbReference>
<comment type="caution">
    <text evidence="3">The sequence shown here is derived from an EMBL/GenBank/DDBJ whole genome shotgun (WGS) entry which is preliminary data.</text>
</comment>
<dbReference type="PROSITE" id="PS50082">
    <property type="entry name" value="WD_REPEATS_2"/>
    <property type="match status" value="2"/>
</dbReference>
<feature type="repeat" description="WD" evidence="1">
    <location>
        <begin position="466"/>
        <end position="507"/>
    </location>
</feature>
<gene>
    <name evidence="3" type="ORF">N7509_005015</name>
</gene>
<feature type="compositionally biased region" description="Acidic residues" evidence="2">
    <location>
        <begin position="48"/>
        <end position="59"/>
    </location>
</feature>
<dbReference type="PANTHER" id="PTHR19847">
    <property type="entry name" value="DDB1- AND CUL4-ASSOCIATED FACTOR 11"/>
    <property type="match status" value="1"/>
</dbReference>
<dbReference type="Proteomes" id="UP001147747">
    <property type="component" value="Unassembled WGS sequence"/>
</dbReference>
<dbReference type="SMART" id="SM00320">
    <property type="entry name" value="WD40"/>
    <property type="match status" value="5"/>
</dbReference>
<protein>
    <recommendedName>
        <fullName evidence="5">WD repeat protein</fullName>
    </recommendedName>
</protein>
<organism evidence="3 4">
    <name type="scientific">Penicillium cosmopolitanum</name>
    <dbReference type="NCBI Taxonomy" id="1131564"/>
    <lineage>
        <taxon>Eukaryota</taxon>
        <taxon>Fungi</taxon>
        <taxon>Dikarya</taxon>
        <taxon>Ascomycota</taxon>
        <taxon>Pezizomycotina</taxon>
        <taxon>Eurotiomycetes</taxon>
        <taxon>Eurotiomycetidae</taxon>
        <taxon>Eurotiales</taxon>
        <taxon>Aspergillaceae</taxon>
        <taxon>Penicillium</taxon>
    </lineage>
</organism>
<reference evidence="3" key="1">
    <citation type="submission" date="2022-12" db="EMBL/GenBank/DDBJ databases">
        <authorList>
            <person name="Petersen C."/>
        </authorList>
    </citation>
    <scope>NUCLEOTIDE SEQUENCE</scope>
    <source>
        <strain evidence="3">IBT 29677</strain>
    </source>
</reference>
<dbReference type="GO" id="GO:0043161">
    <property type="term" value="P:proteasome-mediated ubiquitin-dependent protein catabolic process"/>
    <property type="evidence" value="ECO:0007669"/>
    <property type="project" value="TreeGrafter"/>
</dbReference>
<dbReference type="GeneID" id="81368632"/>
<accession>A0A9X0B9P8</accession>
<feature type="compositionally biased region" description="Basic and acidic residues" evidence="2">
    <location>
        <begin position="195"/>
        <end position="209"/>
    </location>
</feature>
<dbReference type="FunFam" id="2.130.10.10:FF:000557">
    <property type="entry name" value="WD repeat protein"/>
    <property type="match status" value="1"/>
</dbReference>
<keyword evidence="1" id="KW-0853">WD repeat</keyword>
<evidence type="ECO:0000256" key="2">
    <source>
        <dbReference type="SAM" id="MobiDB-lite"/>
    </source>
</evidence>
<dbReference type="SUPFAM" id="SSF50978">
    <property type="entry name" value="WD40 repeat-like"/>
    <property type="match status" value="1"/>
</dbReference>
<dbReference type="InterPro" id="IPR001680">
    <property type="entry name" value="WD40_rpt"/>
</dbReference>
<dbReference type="PROSITE" id="PS50294">
    <property type="entry name" value="WD_REPEATS_REGION"/>
    <property type="match status" value="1"/>
</dbReference>
<feature type="compositionally biased region" description="Acidic residues" evidence="2">
    <location>
        <begin position="26"/>
        <end position="39"/>
    </location>
</feature>
<keyword evidence="4" id="KW-1185">Reference proteome</keyword>
<evidence type="ECO:0008006" key="5">
    <source>
        <dbReference type="Google" id="ProtNLM"/>
    </source>
</evidence>
<dbReference type="InterPro" id="IPR036322">
    <property type="entry name" value="WD40_repeat_dom_sf"/>
</dbReference>
<dbReference type="OrthoDB" id="63070at2759"/>
<dbReference type="Pfam" id="PF00400">
    <property type="entry name" value="WD40"/>
    <property type="match status" value="4"/>
</dbReference>